<organism evidence="1 2">
    <name type="scientific">Caerostris extrusa</name>
    <name type="common">Bark spider</name>
    <name type="synonym">Caerostris bankana</name>
    <dbReference type="NCBI Taxonomy" id="172846"/>
    <lineage>
        <taxon>Eukaryota</taxon>
        <taxon>Metazoa</taxon>
        <taxon>Ecdysozoa</taxon>
        <taxon>Arthropoda</taxon>
        <taxon>Chelicerata</taxon>
        <taxon>Arachnida</taxon>
        <taxon>Araneae</taxon>
        <taxon>Araneomorphae</taxon>
        <taxon>Entelegynae</taxon>
        <taxon>Araneoidea</taxon>
        <taxon>Araneidae</taxon>
        <taxon>Caerostris</taxon>
    </lineage>
</organism>
<gene>
    <name evidence="1" type="ORF">CEXT_542991</name>
</gene>
<evidence type="ECO:0000313" key="2">
    <source>
        <dbReference type="Proteomes" id="UP001054945"/>
    </source>
</evidence>
<comment type="caution">
    <text evidence="1">The sequence shown here is derived from an EMBL/GenBank/DDBJ whole genome shotgun (WGS) entry which is preliminary data.</text>
</comment>
<dbReference type="Proteomes" id="UP001054945">
    <property type="component" value="Unassembled WGS sequence"/>
</dbReference>
<reference evidence="1 2" key="1">
    <citation type="submission" date="2021-06" db="EMBL/GenBank/DDBJ databases">
        <title>Caerostris extrusa draft genome.</title>
        <authorList>
            <person name="Kono N."/>
            <person name="Arakawa K."/>
        </authorList>
    </citation>
    <scope>NUCLEOTIDE SEQUENCE [LARGE SCALE GENOMIC DNA]</scope>
</reference>
<keyword evidence="2" id="KW-1185">Reference proteome</keyword>
<accession>A0AAV4Y0W1</accession>
<sequence length="109" mass="12292">MIAGRRLEDRGGNLRMNAEFSGMTGGLKLVRGVPVMSRKQSNLSPISGTHVGSVCKPMFIRWPWDYSERNIGWFGKCAWTRMRCSGTKFKLQKSLFSVKKLKVVVALLL</sequence>
<dbReference type="AlphaFoldDB" id="A0AAV4Y0W1"/>
<evidence type="ECO:0000313" key="1">
    <source>
        <dbReference type="EMBL" id="GIZ00957.1"/>
    </source>
</evidence>
<proteinExistence type="predicted"/>
<protein>
    <submittedName>
        <fullName evidence="1">Uncharacterized protein</fullName>
    </submittedName>
</protein>
<dbReference type="EMBL" id="BPLR01018605">
    <property type="protein sequence ID" value="GIZ00957.1"/>
    <property type="molecule type" value="Genomic_DNA"/>
</dbReference>
<name>A0AAV4Y0W1_CAEEX</name>